<dbReference type="InterPro" id="IPR051803">
    <property type="entry name" value="TA_system_RelE-like_toxin"/>
</dbReference>
<proteinExistence type="inferred from homology"/>
<gene>
    <name evidence="3" type="primary">parE1</name>
    <name evidence="3" type="ORF">V22_04990</name>
</gene>
<evidence type="ECO:0000256" key="2">
    <source>
        <dbReference type="ARBA" id="ARBA00022649"/>
    </source>
</evidence>
<evidence type="ECO:0000313" key="3">
    <source>
        <dbReference type="EMBL" id="QDT63280.1"/>
    </source>
</evidence>
<dbReference type="Pfam" id="PF05016">
    <property type="entry name" value="ParE_toxin"/>
    <property type="match status" value="1"/>
</dbReference>
<dbReference type="Proteomes" id="UP000319976">
    <property type="component" value="Chromosome"/>
</dbReference>
<comment type="similarity">
    <text evidence="1">Belongs to the RelE toxin family.</text>
</comment>
<dbReference type="AlphaFoldDB" id="A0A517T4I0"/>
<dbReference type="OrthoDB" id="287917at2"/>
<keyword evidence="2" id="KW-1277">Toxin-antitoxin system</keyword>
<dbReference type="InterPro" id="IPR007712">
    <property type="entry name" value="RelE/ParE_toxin"/>
</dbReference>
<organism evidence="3 4">
    <name type="scientific">Calycomorphotria hydatis</name>
    <dbReference type="NCBI Taxonomy" id="2528027"/>
    <lineage>
        <taxon>Bacteria</taxon>
        <taxon>Pseudomonadati</taxon>
        <taxon>Planctomycetota</taxon>
        <taxon>Planctomycetia</taxon>
        <taxon>Planctomycetales</taxon>
        <taxon>Planctomycetaceae</taxon>
        <taxon>Calycomorphotria</taxon>
    </lineage>
</organism>
<dbReference type="PANTHER" id="PTHR33755:SF6">
    <property type="entry name" value="PLASMID STABILIZATION SYSTEM PROTEIN"/>
    <property type="match status" value="1"/>
</dbReference>
<dbReference type="KEGG" id="chya:V22_04990"/>
<dbReference type="PANTHER" id="PTHR33755">
    <property type="entry name" value="TOXIN PARE1-RELATED"/>
    <property type="match status" value="1"/>
</dbReference>
<accession>A0A517T4I0</accession>
<name>A0A517T4I0_9PLAN</name>
<evidence type="ECO:0000256" key="1">
    <source>
        <dbReference type="ARBA" id="ARBA00006226"/>
    </source>
</evidence>
<reference evidence="3 4" key="1">
    <citation type="submission" date="2019-02" db="EMBL/GenBank/DDBJ databases">
        <title>Deep-cultivation of Planctomycetes and their phenomic and genomic characterization uncovers novel biology.</title>
        <authorList>
            <person name="Wiegand S."/>
            <person name="Jogler M."/>
            <person name="Boedeker C."/>
            <person name="Pinto D."/>
            <person name="Vollmers J."/>
            <person name="Rivas-Marin E."/>
            <person name="Kohn T."/>
            <person name="Peeters S.H."/>
            <person name="Heuer A."/>
            <person name="Rast P."/>
            <person name="Oberbeckmann S."/>
            <person name="Bunk B."/>
            <person name="Jeske O."/>
            <person name="Meyerdierks A."/>
            <person name="Storesund J.E."/>
            <person name="Kallscheuer N."/>
            <person name="Luecker S."/>
            <person name="Lage O.M."/>
            <person name="Pohl T."/>
            <person name="Merkel B.J."/>
            <person name="Hornburger P."/>
            <person name="Mueller R.-W."/>
            <person name="Bruemmer F."/>
            <person name="Labrenz M."/>
            <person name="Spormann A.M."/>
            <person name="Op den Camp H."/>
            <person name="Overmann J."/>
            <person name="Amann R."/>
            <person name="Jetten M.S.M."/>
            <person name="Mascher T."/>
            <person name="Medema M.H."/>
            <person name="Devos D.P."/>
            <person name="Kaster A.-K."/>
            <person name="Ovreas L."/>
            <person name="Rohde M."/>
            <person name="Galperin M.Y."/>
            <person name="Jogler C."/>
        </authorList>
    </citation>
    <scope>NUCLEOTIDE SEQUENCE [LARGE SCALE GENOMIC DNA]</scope>
    <source>
        <strain evidence="3 4">V22</strain>
    </source>
</reference>
<sequence length="96" mass="10954">MARVEKTPRAKSDAIDIWLYIAEEDPAAADKVLRRIDERVHLLAEMPTSGESVEFISKGVRRTSVGRYVVYYRQITNGIEIVRILHGARRADDLVE</sequence>
<evidence type="ECO:0000313" key="4">
    <source>
        <dbReference type="Proteomes" id="UP000319976"/>
    </source>
</evidence>
<keyword evidence="4" id="KW-1185">Reference proteome</keyword>
<dbReference type="RefSeq" id="WP_145259473.1">
    <property type="nucleotide sequence ID" value="NZ_CP036316.1"/>
</dbReference>
<dbReference type="EMBL" id="CP036316">
    <property type="protein sequence ID" value="QDT63280.1"/>
    <property type="molecule type" value="Genomic_DNA"/>
</dbReference>
<dbReference type="InterPro" id="IPR035093">
    <property type="entry name" value="RelE/ParE_toxin_dom_sf"/>
</dbReference>
<protein>
    <submittedName>
        <fullName evidence="3">Toxin ParE1</fullName>
    </submittedName>
</protein>
<dbReference type="Gene3D" id="3.30.2310.20">
    <property type="entry name" value="RelE-like"/>
    <property type="match status" value="1"/>
</dbReference>